<gene>
    <name evidence="1" type="ORF">THOM_0709</name>
</gene>
<dbReference type="VEuPathDB" id="MicrosporidiaDB:THOM_0709"/>
<dbReference type="InterPro" id="IPR032675">
    <property type="entry name" value="LRR_dom_sf"/>
</dbReference>
<dbReference type="AlphaFoldDB" id="L7JXW9"/>
<evidence type="ECO:0008006" key="3">
    <source>
        <dbReference type="Google" id="ProtNLM"/>
    </source>
</evidence>
<feature type="non-terminal residue" evidence="1">
    <location>
        <position position="1"/>
    </location>
</feature>
<organism evidence="1 2">
    <name type="scientific">Trachipleistophora hominis</name>
    <name type="common">Microsporidian parasite</name>
    <dbReference type="NCBI Taxonomy" id="72359"/>
    <lineage>
        <taxon>Eukaryota</taxon>
        <taxon>Fungi</taxon>
        <taxon>Fungi incertae sedis</taxon>
        <taxon>Microsporidia</taxon>
        <taxon>Pleistophoridae</taxon>
        <taxon>Trachipleistophora</taxon>
    </lineage>
</organism>
<dbReference type="Proteomes" id="UP000011185">
    <property type="component" value="Unassembled WGS sequence"/>
</dbReference>
<accession>L7JXW9</accession>
<dbReference type="InParanoid" id="L7JXW9"/>
<evidence type="ECO:0000313" key="1">
    <source>
        <dbReference type="EMBL" id="ELQ76308.1"/>
    </source>
</evidence>
<protein>
    <recommendedName>
        <fullName evidence="3">LRR containing protein</fullName>
    </recommendedName>
</protein>
<name>L7JXW9_TRAHO</name>
<dbReference type="EMBL" id="JH993856">
    <property type="protein sequence ID" value="ELQ76308.1"/>
    <property type="molecule type" value="Genomic_DNA"/>
</dbReference>
<dbReference type="Gene3D" id="3.80.10.10">
    <property type="entry name" value="Ribonuclease Inhibitor"/>
    <property type="match status" value="1"/>
</dbReference>
<reference evidence="1 2" key="1">
    <citation type="journal article" date="2012" name="PLoS Pathog.">
        <title>The genome of the obligate intracellular parasite Trachipleistophora hominis: new insights into microsporidian genome dynamics and reductive evolution.</title>
        <authorList>
            <person name="Heinz E."/>
            <person name="Williams T.A."/>
            <person name="Nakjang S."/>
            <person name="Noel C.J."/>
            <person name="Swan D.C."/>
            <person name="Goldberg A.V."/>
            <person name="Harris S.R."/>
            <person name="Weinmaier T."/>
            <person name="Markert S."/>
            <person name="Becher D."/>
            <person name="Bernhardt J."/>
            <person name="Dagan T."/>
            <person name="Hacker C."/>
            <person name="Lucocq J.M."/>
            <person name="Schweder T."/>
            <person name="Rattei T."/>
            <person name="Hall N."/>
            <person name="Hirt R.P."/>
            <person name="Embley T.M."/>
        </authorList>
    </citation>
    <scope>NUCLEOTIDE SEQUENCE [LARGE SCALE GENOMIC DNA]</scope>
</reference>
<keyword evidence="2" id="KW-1185">Reference proteome</keyword>
<sequence>VRCRAEASAKKNEISDGTTTCKTIGVYIGRCINLKSLSIKISDDIIVYHNSTNLSNLKKFSYHGDIMYSWLYSNLLVHAQLEHLFITASGSKVYCGIELLRLINTQNLQQLVLRDYNMNAVIWNLYDIMKLKLDALVTLKIKTLFYGTYDIPNNDLHLVMRTMPNLRLLEIECSSIGSNLAEWIRNLKSLQALHLTMYCSLDSVEFFDVNGDLSKSLEQYFVNYEININELIRLVRTLKN</sequence>
<proteinExistence type="predicted"/>
<dbReference type="SUPFAM" id="SSF52047">
    <property type="entry name" value="RNI-like"/>
    <property type="match status" value="1"/>
</dbReference>
<evidence type="ECO:0000313" key="2">
    <source>
        <dbReference type="Proteomes" id="UP000011185"/>
    </source>
</evidence>
<dbReference type="HOGENOM" id="CLU_1158822_0_0_1"/>